<evidence type="ECO:0000313" key="2">
    <source>
        <dbReference type="Proteomes" id="UP001486565"/>
    </source>
</evidence>
<organism evidence="1 2">
    <name type="scientific">Defluviitalea saccharophila</name>
    <dbReference type="NCBI Taxonomy" id="879970"/>
    <lineage>
        <taxon>Bacteria</taxon>
        <taxon>Bacillati</taxon>
        <taxon>Bacillota</taxon>
        <taxon>Clostridia</taxon>
        <taxon>Lachnospirales</taxon>
        <taxon>Defluviitaleaceae</taxon>
        <taxon>Defluviitalea</taxon>
    </lineage>
</organism>
<evidence type="ECO:0000313" key="1">
    <source>
        <dbReference type="EMBL" id="WZL70176.1"/>
    </source>
</evidence>
<keyword evidence="2" id="KW-1185">Reference proteome</keyword>
<dbReference type="RefSeq" id="WP_341877139.1">
    <property type="nucleotide sequence ID" value="NZ_CP121687.1"/>
</dbReference>
<dbReference type="Proteomes" id="UP001486565">
    <property type="component" value="Chromosome"/>
</dbReference>
<protein>
    <submittedName>
        <fullName evidence="1">DUF1850 domain-containing protein</fullName>
    </submittedName>
</protein>
<dbReference type="EMBL" id="CP121687">
    <property type="protein sequence ID" value="WZL70176.1"/>
    <property type="molecule type" value="Genomic_DNA"/>
</dbReference>
<dbReference type="InterPro" id="IPR015001">
    <property type="entry name" value="DUF1850"/>
</dbReference>
<gene>
    <name evidence="1" type="ORF">QBE51_01205</name>
</gene>
<accession>A0ABZ2Y495</accession>
<name>A0ABZ2Y495_9FIRM</name>
<reference evidence="1 2" key="1">
    <citation type="submission" date="2023-03" db="EMBL/GenBank/DDBJ databases">
        <title>Novel Species.</title>
        <authorList>
            <person name="Ma S."/>
        </authorList>
    </citation>
    <scope>NUCLEOTIDE SEQUENCE [LARGE SCALE GENOMIC DNA]</scope>
    <source>
        <strain evidence="1 2">LIND6LT2</strain>
    </source>
</reference>
<sequence length="166" mass="18835">MFIIFTVSVILFFSISTPCLILKNGDTGEVITSFSIKDGDEFSVTFIHSVNNSPVTDVYQIRKSKIYVDRTIYYAFGAGVQTEIEEGQSLEYGQDGSMIVSGFNRLMDRLSYIVGTVSDHTLQIHGQDISLRELCGKNTTVQFVIGRRFFALYLFEMMNQVLNEFF</sequence>
<dbReference type="Pfam" id="PF08905">
    <property type="entry name" value="DUF1850"/>
    <property type="match status" value="1"/>
</dbReference>
<proteinExistence type="predicted"/>